<dbReference type="Pfam" id="PF18036">
    <property type="entry name" value="Ubiquitin_4"/>
    <property type="match status" value="1"/>
</dbReference>
<reference evidence="3" key="1">
    <citation type="submission" date="2022-06" db="EMBL/GenBank/DDBJ databases">
        <title>Uncovering the hologenomic basis of an extraordinary plant invasion.</title>
        <authorList>
            <person name="Bieker V.C."/>
            <person name="Martin M.D."/>
            <person name="Gilbert T."/>
            <person name="Hodgins K."/>
            <person name="Battlay P."/>
            <person name="Petersen B."/>
            <person name="Wilson J."/>
        </authorList>
    </citation>
    <scope>NUCLEOTIDE SEQUENCE</scope>
    <source>
        <strain evidence="3">AA19_3_7</strain>
        <tissue evidence="3">Leaf</tissue>
    </source>
</reference>
<dbReference type="GO" id="GO:0000398">
    <property type="term" value="P:mRNA splicing, via spliceosome"/>
    <property type="evidence" value="ECO:0007669"/>
    <property type="project" value="InterPro"/>
</dbReference>
<dbReference type="InterPro" id="IPR039690">
    <property type="entry name" value="SNRNP25"/>
</dbReference>
<dbReference type="InterPro" id="IPR029071">
    <property type="entry name" value="Ubiquitin-like_domsf"/>
</dbReference>
<proteinExistence type="predicted"/>
<dbReference type="PANTHER" id="PTHR14942">
    <property type="entry name" value="U11/U12 SMALL NUCLEAR RIBONUCLEOPROTEIN 25 KDA PROTEIN"/>
    <property type="match status" value="1"/>
</dbReference>
<evidence type="ECO:0000259" key="2">
    <source>
        <dbReference type="Pfam" id="PF18036"/>
    </source>
</evidence>
<evidence type="ECO:0000256" key="1">
    <source>
        <dbReference type="SAM" id="MobiDB-lite"/>
    </source>
</evidence>
<sequence>MRVLTEDKPDSAESAYNHDDHYYDTNYKHSFEISGSRPSTSYSPSPLSPFSPLALIETLSRKSFSYGKLPLEPITLTVLKLDGSSFDITVAKNPTVAQLKQGVEDAFNHLPNQGIGKVSWSHVWAQFCLSFNGQKLLNDQDVVAVNGIKDGDQLQFVRHTSISYNLVKEKSEKRDDNLQESKLSPSIKVAQKKEGDNDNPNQQNMGNDRSGPITVNITCQCSWGLLWKRLFSYRTQKRHRTRYVELY</sequence>
<organism evidence="3 4">
    <name type="scientific">Ambrosia artemisiifolia</name>
    <name type="common">Common ragweed</name>
    <dbReference type="NCBI Taxonomy" id="4212"/>
    <lineage>
        <taxon>Eukaryota</taxon>
        <taxon>Viridiplantae</taxon>
        <taxon>Streptophyta</taxon>
        <taxon>Embryophyta</taxon>
        <taxon>Tracheophyta</taxon>
        <taxon>Spermatophyta</taxon>
        <taxon>Magnoliopsida</taxon>
        <taxon>eudicotyledons</taxon>
        <taxon>Gunneridae</taxon>
        <taxon>Pentapetalae</taxon>
        <taxon>asterids</taxon>
        <taxon>campanulids</taxon>
        <taxon>Asterales</taxon>
        <taxon>Asteraceae</taxon>
        <taxon>Asteroideae</taxon>
        <taxon>Heliantheae alliance</taxon>
        <taxon>Heliantheae</taxon>
        <taxon>Ambrosia</taxon>
    </lineage>
</organism>
<dbReference type="Proteomes" id="UP001206925">
    <property type="component" value="Unassembled WGS sequence"/>
</dbReference>
<evidence type="ECO:0000313" key="4">
    <source>
        <dbReference type="Proteomes" id="UP001206925"/>
    </source>
</evidence>
<feature type="domain" description="SNRNP25 ubiquitin-like" evidence="2">
    <location>
        <begin position="74"/>
        <end position="159"/>
    </location>
</feature>
<feature type="compositionally biased region" description="Polar residues" evidence="1">
    <location>
        <begin position="198"/>
        <end position="211"/>
    </location>
</feature>
<evidence type="ECO:0000313" key="3">
    <source>
        <dbReference type="EMBL" id="KAI7733555.1"/>
    </source>
</evidence>
<gene>
    <name evidence="3" type="ORF">M8C21_005772</name>
</gene>
<dbReference type="Gene3D" id="3.10.20.90">
    <property type="entry name" value="Phosphatidylinositol 3-kinase Catalytic Subunit, Chain A, domain 1"/>
    <property type="match status" value="1"/>
</dbReference>
<dbReference type="EMBL" id="JAMZMK010009946">
    <property type="protein sequence ID" value="KAI7733555.1"/>
    <property type="molecule type" value="Genomic_DNA"/>
</dbReference>
<dbReference type="SUPFAM" id="SSF54236">
    <property type="entry name" value="Ubiquitin-like"/>
    <property type="match status" value="1"/>
</dbReference>
<dbReference type="PANTHER" id="PTHR14942:SF9">
    <property type="entry name" value="OS02G0188500 PROTEIN"/>
    <property type="match status" value="1"/>
</dbReference>
<dbReference type="CDD" id="cd17058">
    <property type="entry name" value="Ubl_SNRNP25"/>
    <property type="match status" value="1"/>
</dbReference>
<name>A0AAD5G8Y5_AMBAR</name>
<comment type="caution">
    <text evidence="3">The sequence shown here is derived from an EMBL/GenBank/DDBJ whole genome shotgun (WGS) entry which is preliminary data.</text>
</comment>
<dbReference type="AlphaFoldDB" id="A0AAD5G8Y5"/>
<accession>A0AAD5G8Y5</accession>
<feature type="region of interest" description="Disordered" evidence="1">
    <location>
        <begin position="173"/>
        <end position="211"/>
    </location>
</feature>
<keyword evidence="4" id="KW-1185">Reference proteome</keyword>
<protein>
    <recommendedName>
        <fullName evidence="2">SNRNP25 ubiquitin-like domain-containing protein</fullName>
    </recommendedName>
</protein>
<dbReference type="InterPro" id="IPR040610">
    <property type="entry name" value="SNRNP25_ubiquitin"/>
</dbReference>